<dbReference type="InterPro" id="IPR047813">
    <property type="entry name" value="HmpF"/>
</dbReference>
<keyword evidence="3" id="KW-1185">Reference proteome</keyword>
<organism evidence="2 3">
    <name type="scientific">Candidatus Synechococcus calcipolaris G9</name>
    <dbReference type="NCBI Taxonomy" id="1497997"/>
    <lineage>
        <taxon>Bacteria</taxon>
        <taxon>Bacillati</taxon>
        <taxon>Cyanobacteriota</taxon>
        <taxon>Cyanophyceae</taxon>
        <taxon>Synechococcales</taxon>
        <taxon>Synechococcaceae</taxon>
        <taxon>Synechococcus</taxon>
    </lineage>
</organism>
<sequence>MQYLAEVIKTTGFMGAKTQLKLLMREQAGYWHPVPNSEELISYDVSNDYGNGVLVFIELAANRNIQHIDSGANRIVGILQSFTRMREKTRSQEEEIEGWKQSLMYQAEALNQREAEFDARRDELQEIEEQIANYDQQLAELNKLRGEYAEQQEHIQRDRQEVENMRHTLHQEQERWEKIKREGGGAGLNSEQLQQVDGILQKLGESLNGNGQVSACLDTLQQQQGVLSHYWQQLEQQNQALEEKQGDIDRQIGELSQQRQEWQQRYGSLAESRQNLRVQHELLTWKTGQAEQLRSQLQQQDTIIQQLREAIAGSITDEVDIQALQQMPMAELEGLVASVQKELQRMSSFVNDQEEELTMQQQAVQELQDKMNQVSEFERLELSAELESERQNFNLLNETLEGQRQRLKEKQASYDLHEQVLQARRDPSSQQSISLIPVLGQMETQRASLGQTLQGLDAEIQQLEQEISTLRESLDGQDQELNQREQGLKDWQERLELEQFNLKEQRGRVAVLQEFLQPVQDKVDQVRQHLEGLNSGQLNGGPQSLISELKQMVTSLANP</sequence>
<gene>
    <name evidence="2" type="primary">hmpF</name>
    <name evidence="2" type="ORF">L3556_07950</name>
</gene>
<feature type="coiled-coil region" evidence="1">
    <location>
        <begin position="350"/>
        <end position="410"/>
    </location>
</feature>
<feature type="coiled-coil region" evidence="1">
    <location>
        <begin position="446"/>
        <end position="480"/>
    </location>
</feature>
<keyword evidence="1" id="KW-0175">Coiled coil</keyword>
<name>A0ABT6EZ55_9SYNE</name>
<feature type="coiled-coil region" evidence="1">
    <location>
        <begin position="107"/>
        <end position="182"/>
    </location>
</feature>
<protein>
    <submittedName>
        <fullName evidence="2">Pilus motility taxis protein HmpF</fullName>
    </submittedName>
</protein>
<evidence type="ECO:0000313" key="3">
    <source>
        <dbReference type="Proteomes" id="UP001154265"/>
    </source>
</evidence>
<feature type="coiled-coil region" evidence="1">
    <location>
        <begin position="231"/>
        <end position="261"/>
    </location>
</feature>
<reference evidence="2" key="1">
    <citation type="journal article" date="2022" name="Genome Biol. Evol.">
        <title>A New Gene Family Diagnostic for Intracellular Biomineralization of Amorphous Ca Carbonates by Cyanobacteria.</title>
        <authorList>
            <person name="Benzerara K."/>
            <person name="Duprat E."/>
            <person name="Bitard-Feildel T."/>
            <person name="Caumes G."/>
            <person name="Cassier-Chauvat C."/>
            <person name="Chauvat F."/>
            <person name="Dezi M."/>
            <person name="Diop S.I."/>
            <person name="Gaschignard G."/>
            <person name="Gorgen S."/>
            <person name="Gugger M."/>
            <person name="Lopez-Garcia P."/>
            <person name="Millet M."/>
            <person name="Skouri-Panet F."/>
            <person name="Moreira D."/>
            <person name="Callebaut I."/>
        </authorList>
    </citation>
    <scope>NUCLEOTIDE SEQUENCE</scope>
    <source>
        <strain evidence="2">G9</strain>
    </source>
</reference>
<accession>A0ABT6EZ55</accession>
<reference evidence="2" key="2">
    <citation type="submission" date="2022-01" db="EMBL/GenBank/DDBJ databases">
        <authorList>
            <person name="Zivanovic Y."/>
            <person name="Moreira D."/>
            <person name="Lopez-Garcia P."/>
        </authorList>
    </citation>
    <scope>NUCLEOTIDE SEQUENCE</scope>
    <source>
        <strain evidence="2">G9</strain>
    </source>
</reference>
<dbReference type="EMBL" id="JAKKUT010000002">
    <property type="protein sequence ID" value="MDG2990858.1"/>
    <property type="molecule type" value="Genomic_DNA"/>
</dbReference>
<proteinExistence type="predicted"/>
<dbReference type="Proteomes" id="UP001154265">
    <property type="component" value="Unassembled WGS sequence"/>
</dbReference>
<dbReference type="NCBIfam" id="NF038350">
    <property type="entry name" value="taxis_HmpF"/>
    <property type="match status" value="1"/>
</dbReference>
<comment type="caution">
    <text evidence="2">The sequence shown here is derived from an EMBL/GenBank/DDBJ whole genome shotgun (WGS) entry which is preliminary data.</text>
</comment>
<evidence type="ECO:0000313" key="2">
    <source>
        <dbReference type="EMBL" id="MDG2990858.1"/>
    </source>
</evidence>
<evidence type="ECO:0000256" key="1">
    <source>
        <dbReference type="SAM" id="Coils"/>
    </source>
</evidence>
<dbReference type="RefSeq" id="WP_277866751.1">
    <property type="nucleotide sequence ID" value="NZ_JAKKUT010000002.1"/>
</dbReference>